<name>A0ABN8N5X8_9CNID</name>
<dbReference type="EMBL" id="CALNXK010000010">
    <property type="protein sequence ID" value="CAH3042381.1"/>
    <property type="molecule type" value="Genomic_DNA"/>
</dbReference>
<protein>
    <submittedName>
        <fullName evidence="1">Uncharacterized protein</fullName>
    </submittedName>
</protein>
<comment type="caution">
    <text evidence="1">The sequence shown here is derived from an EMBL/GenBank/DDBJ whole genome shotgun (WGS) entry which is preliminary data.</text>
</comment>
<keyword evidence="2" id="KW-1185">Reference proteome</keyword>
<dbReference type="Proteomes" id="UP001159405">
    <property type="component" value="Unassembled WGS sequence"/>
</dbReference>
<sequence length="159" mass="18823">AQLHLLVQFPVLNISDTIRDEHLVMRQKEFIFCLQRNLLSPHVSLHCSEESKDCKFRTYRQCHKSQRLLKPVSSEVLNKIDYRGNLYGIEQVLMFYLRAYEGFKFKNPCKILQIVHRHCMKSAEKSHSGLFQGQTIDNYLKLSYRHKPRELILAPFSDL</sequence>
<accession>A0ABN8N5X8</accession>
<proteinExistence type="predicted"/>
<feature type="non-terminal residue" evidence="1">
    <location>
        <position position="1"/>
    </location>
</feature>
<reference evidence="1 2" key="1">
    <citation type="submission" date="2022-05" db="EMBL/GenBank/DDBJ databases">
        <authorList>
            <consortium name="Genoscope - CEA"/>
            <person name="William W."/>
        </authorList>
    </citation>
    <scope>NUCLEOTIDE SEQUENCE [LARGE SCALE GENOMIC DNA]</scope>
</reference>
<gene>
    <name evidence="1" type="ORF">PLOB_00000901</name>
</gene>
<evidence type="ECO:0000313" key="2">
    <source>
        <dbReference type="Proteomes" id="UP001159405"/>
    </source>
</evidence>
<organism evidence="1 2">
    <name type="scientific">Porites lobata</name>
    <dbReference type="NCBI Taxonomy" id="104759"/>
    <lineage>
        <taxon>Eukaryota</taxon>
        <taxon>Metazoa</taxon>
        <taxon>Cnidaria</taxon>
        <taxon>Anthozoa</taxon>
        <taxon>Hexacorallia</taxon>
        <taxon>Scleractinia</taxon>
        <taxon>Fungiina</taxon>
        <taxon>Poritidae</taxon>
        <taxon>Porites</taxon>
    </lineage>
</organism>
<evidence type="ECO:0000313" key="1">
    <source>
        <dbReference type="EMBL" id="CAH3042381.1"/>
    </source>
</evidence>